<organism evidence="2 3">
    <name type="scientific">Arachis hypogaea</name>
    <name type="common">Peanut</name>
    <dbReference type="NCBI Taxonomy" id="3818"/>
    <lineage>
        <taxon>Eukaryota</taxon>
        <taxon>Viridiplantae</taxon>
        <taxon>Streptophyta</taxon>
        <taxon>Embryophyta</taxon>
        <taxon>Tracheophyta</taxon>
        <taxon>Spermatophyta</taxon>
        <taxon>Magnoliopsida</taxon>
        <taxon>eudicotyledons</taxon>
        <taxon>Gunneridae</taxon>
        <taxon>Pentapetalae</taxon>
        <taxon>rosids</taxon>
        <taxon>fabids</taxon>
        <taxon>Fabales</taxon>
        <taxon>Fabaceae</taxon>
        <taxon>Papilionoideae</taxon>
        <taxon>50 kb inversion clade</taxon>
        <taxon>dalbergioids sensu lato</taxon>
        <taxon>Dalbergieae</taxon>
        <taxon>Pterocarpus clade</taxon>
        <taxon>Arachis</taxon>
    </lineage>
</organism>
<protein>
    <submittedName>
        <fullName evidence="2">Uncharacterized protein</fullName>
    </submittedName>
</protein>
<name>A0A444ZNU5_ARAHY</name>
<feature type="region of interest" description="Disordered" evidence="1">
    <location>
        <begin position="1"/>
        <end position="37"/>
    </location>
</feature>
<accession>A0A444ZNU5</accession>
<dbReference type="AlphaFoldDB" id="A0A444ZNU5"/>
<dbReference type="EMBL" id="SDMP01000014">
    <property type="protein sequence ID" value="RYR15876.1"/>
    <property type="molecule type" value="Genomic_DNA"/>
</dbReference>
<evidence type="ECO:0000256" key="1">
    <source>
        <dbReference type="SAM" id="MobiDB-lite"/>
    </source>
</evidence>
<comment type="caution">
    <text evidence="2">The sequence shown here is derived from an EMBL/GenBank/DDBJ whole genome shotgun (WGS) entry which is preliminary data.</text>
</comment>
<gene>
    <name evidence="2" type="ORF">Ahy_B04g072809</name>
</gene>
<evidence type="ECO:0000313" key="3">
    <source>
        <dbReference type="Proteomes" id="UP000289738"/>
    </source>
</evidence>
<dbReference type="Proteomes" id="UP000289738">
    <property type="component" value="Chromosome B04"/>
</dbReference>
<keyword evidence="3" id="KW-1185">Reference proteome</keyword>
<sequence>MGSTSNVTGSSNNPRSFESIMRRITRNRDSRTNSNPGRSFFGCPNYNRWCELFLWIDKILEDVIICDGRTNPSIDNKE</sequence>
<proteinExistence type="predicted"/>
<evidence type="ECO:0000313" key="2">
    <source>
        <dbReference type="EMBL" id="RYR15876.1"/>
    </source>
</evidence>
<reference evidence="2 3" key="1">
    <citation type="submission" date="2019-01" db="EMBL/GenBank/DDBJ databases">
        <title>Sequencing of cultivated peanut Arachis hypogaea provides insights into genome evolution and oil improvement.</title>
        <authorList>
            <person name="Chen X."/>
        </authorList>
    </citation>
    <scope>NUCLEOTIDE SEQUENCE [LARGE SCALE GENOMIC DNA]</scope>
    <source>
        <strain evidence="3">cv. Fuhuasheng</strain>
        <tissue evidence="2">Leaves</tissue>
    </source>
</reference>
<feature type="compositionally biased region" description="Low complexity" evidence="1">
    <location>
        <begin position="1"/>
        <end position="13"/>
    </location>
</feature>